<dbReference type="SUPFAM" id="SSF51905">
    <property type="entry name" value="FAD/NAD(P)-binding domain"/>
    <property type="match status" value="2"/>
</dbReference>
<dbReference type="Gene3D" id="3.30.390.30">
    <property type="match status" value="1"/>
</dbReference>
<organism evidence="7 8">
    <name type="scientific">Salinisphaera japonica YTM-1</name>
    <dbReference type="NCBI Taxonomy" id="1209778"/>
    <lineage>
        <taxon>Bacteria</taxon>
        <taxon>Pseudomonadati</taxon>
        <taxon>Pseudomonadota</taxon>
        <taxon>Gammaproteobacteria</taxon>
        <taxon>Salinisphaerales</taxon>
        <taxon>Salinisphaeraceae</taxon>
        <taxon>Salinisphaera</taxon>
    </lineage>
</organism>
<keyword evidence="8" id="KW-1185">Reference proteome</keyword>
<evidence type="ECO:0000259" key="6">
    <source>
        <dbReference type="Pfam" id="PF18267"/>
    </source>
</evidence>
<evidence type="ECO:0000313" key="8">
    <source>
        <dbReference type="Proteomes" id="UP000285310"/>
    </source>
</evidence>
<protein>
    <submittedName>
        <fullName evidence="7">FAD-dependent pyridine nucleotide-disulfide oxidoreductase</fullName>
    </submittedName>
</protein>
<dbReference type="InterPro" id="IPR050260">
    <property type="entry name" value="FAD-bd_OxRdtase"/>
</dbReference>
<dbReference type="Pfam" id="PF18267">
    <property type="entry name" value="Rubredoxin_C"/>
    <property type="match status" value="1"/>
</dbReference>
<dbReference type="InterPro" id="IPR041575">
    <property type="entry name" value="Rubredoxin_C"/>
</dbReference>
<reference evidence="7 8" key="1">
    <citation type="submission" date="2013-10" db="EMBL/GenBank/DDBJ databases">
        <title>Salinisphaera japonica YTM-1 Genome Sequencing.</title>
        <authorList>
            <person name="Lai Q."/>
            <person name="Li C."/>
            <person name="Shao Z."/>
        </authorList>
    </citation>
    <scope>NUCLEOTIDE SEQUENCE [LARGE SCALE GENOMIC DNA]</scope>
    <source>
        <strain evidence="7 8">YTM-1</strain>
    </source>
</reference>
<dbReference type="InterPro" id="IPR016156">
    <property type="entry name" value="FAD/NAD-linked_Rdtase_dimer_sf"/>
</dbReference>
<evidence type="ECO:0000256" key="2">
    <source>
        <dbReference type="ARBA" id="ARBA00006442"/>
    </source>
</evidence>
<dbReference type="GO" id="GO:0016491">
    <property type="term" value="F:oxidoreductase activity"/>
    <property type="evidence" value="ECO:0007669"/>
    <property type="project" value="InterPro"/>
</dbReference>
<name>A0A423PR70_9GAMM</name>
<feature type="domain" description="NADH-rubredoxin oxidoreductase C-terminal" evidence="6">
    <location>
        <begin position="326"/>
        <end position="392"/>
    </location>
</feature>
<dbReference type="AlphaFoldDB" id="A0A423PR70"/>
<dbReference type="PANTHER" id="PTHR43429">
    <property type="entry name" value="PYRIDINE NUCLEOTIDE-DISULFIDE OXIDOREDUCTASE DOMAIN-CONTAINING"/>
    <property type="match status" value="1"/>
</dbReference>
<dbReference type="PANTHER" id="PTHR43429:SF3">
    <property type="entry name" value="NITRITE REDUCTASE [NAD(P)H]"/>
    <property type="match status" value="1"/>
</dbReference>
<dbReference type="InParanoid" id="A0A423PR70"/>
<evidence type="ECO:0000256" key="1">
    <source>
        <dbReference type="ARBA" id="ARBA00001974"/>
    </source>
</evidence>
<proteinExistence type="inferred from homology"/>
<feature type="domain" description="FAD/NAD(P)-binding" evidence="5">
    <location>
        <begin position="10"/>
        <end position="292"/>
    </location>
</feature>
<evidence type="ECO:0000256" key="4">
    <source>
        <dbReference type="ARBA" id="ARBA00022827"/>
    </source>
</evidence>
<accession>A0A423PR70</accession>
<sequence length="426" mass="46458">MHDNHQPKLDLVVIGNGMAGLRVIEDLLEIAPERYNIIVFGAEPHASYNRIMLSPVLAGDKAFADIQIHDRRWYEANGITLYTGEAVATIDRRRRMVISAEGREVGYDRLVLATGSRPFIIPVPGHDRPGVISFRDITDVDDMVKASENGGKAVVIGGGLLGLEAAYGLHKRGMDVTIVHLMDQLMERQLDPAAAALLQHSLAQRGLSFRMGAETAAITGDDAGHVNGLRFKDADDSTLDADLVVMAVGIRPNIDLAKASGLHCDKGIVVNDTMQTYDPRIYAVGECVEHRKAVYGLVAPLWDQAKVCANHLAWRGHSQYDGSVTATQLKVTGIDMYSAGDFADDEAADTLTYADIRRGVYKRIVLREGRIAGVVLYGDTRDGPWYFKHMQAGTDVSAFRDLLLFGKAFVETGADETADEHDAEAA</sequence>
<dbReference type="RefSeq" id="WP_123658188.1">
    <property type="nucleotide sequence ID" value="NZ_AYKG01000023.1"/>
</dbReference>
<dbReference type="InterPro" id="IPR036188">
    <property type="entry name" value="FAD/NAD-bd_sf"/>
</dbReference>
<comment type="caution">
    <text evidence="7">The sequence shown here is derived from an EMBL/GenBank/DDBJ whole genome shotgun (WGS) entry which is preliminary data.</text>
</comment>
<keyword evidence="3" id="KW-0285">Flavoprotein</keyword>
<dbReference type="OrthoDB" id="9768666at2"/>
<dbReference type="EMBL" id="AYKG01000023">
    <property type="protein sequence ID" value="ROO28077.1"/>
    <property type="molecule type" value="Genomic_DNA"/>
</dbReference>
<dbReference type="Proteomes" id="UP000285310">
    <property type="component" value="Unassembled WGS sequence"/>
</dbReference>
<dbReference type="Pfam" id="PF07992">
    <property type="entry name" value="Pyr_redox_2"/>
    <property type="match status" value="1"/>
</dbReference>
<comment type="cofactor">
    <cofactor evidence="1">
        <name>FAD</name>
        <dbReference type="ChEBI" id="CHEBI:57692"/>
    </cofactor>
</comment>
<dbReference type="PRINTS" id="PR00411">
    <property type="entry name" value="PNDRDTASEI"/>
</dbReference>
<dbReference type="Gene3D" id="3.50.50.60">
    <property type="entry name" value="FAD/NAD(P)-binding domain"/>
    <property type="match status" value="2"/>
</dbReference>
<evidence type="ECO:0000259" key="5">
    <source>
        <dbReference type="Pfam" id="PF07992"/>
    </source>
</evidence>
<comment type="similarity">
    <text evidence="2">Belongs to the FAD-dependent oxidoreductase family.</text>
</comment>
<evidence type="ECO:0000313" key="7">
    <source>
        <dbReference type="EMBL" id="ROO28077.1"/>
    </source>
</evidence>
<dbReference type="InterPro" id="IPR023753">
    <property type="entry name" value="FAD/NAD-binding_dom"/>
</dbReference>
<evidence type="ECO:0000256" key="3">
    <source>
        <dbReference type="ARBA" id="ARBA00022630"/>
    </source>
</evidence>
<keyword evidence="4" id="KW-0274">FAD</keyword>
<dbReference type="PRINTS" id="PR00368">
    <property type="entry name" value="FADPNR"/>
</dbReference>
<gene>
    <name evidence="7" type="ORF">SAJA_08380</name>
</gene>